<dbReference type="InterPro" id="IPR015590">
    <property type="entry name" value="Aldehyde_DH_dom"/>
</dbReference>
<dbReference type="InterPro" id="IPR012394">
    <property type="entry name" value="Aldehyde_DH_NAD(P)"/>
</dbReference>
<comment type="similarity">
    <text evidence="1 3 5">Belongs to the aldehyde dehydrogenase family.</text>
</comment>
<name>A0ABY5PKZ8_9ACTN</name>
<accession>A0ABY5PKZ8</accession>
<dbReference type="Proteomes" id="UP001058860">
    <property type="component" value="Chromosome"/>
</dbReference>
<dbReference type="Gene3D" id="3.40.309.10">
    <property type="entry name" value="Aldehyde Dehydrogenase, Chain A, domain 2"/>
    <property type="match status" value="1"/>
</dbReference>
<evidence type="ECO:0000256" key="6">
    <source>
        <dbReference type="SAM" id="MobiDB-lite"/>
    </source>
</evidence>
<evidence type="ECO:0000256" key="5">
    <source>
        <dbReference type="RuleBase" id="RU003345"/>
    </source>
</evidence>
<dbReference type="SUPFAM" id="SSF53720">
    <property type="entry name" value="ALDH-like"/>
    <property type="match status" value="1"/>
</dbReference>
<dbReference type="InterPro" id="IPR016162">
    <property type="entry name" value="Ald_DH_N"/>
</dbReference>
<dbReference type="PIRSF" id="PIRSF036492">
    <property type="entry name" value="ALDH"/>
    <property type="match status" value="1"/>
</dbReference>
<feature type="active site" evidence="4">
    <location>
        <position position="256"/>
    </location>
</feature>
<dbReference type="InterPro" id="IPR016163">
    <property type="entry name" value="Ald_DH_C"/>
</dbReference>
<gene>
    <name evidence="8" type="ORF">LRS13_07445</name>
</gene>
<dbReference type="Gene3D" id="3.40.605.10">
    <property type="entry name" value="Aldehyde Dehydrogenase, Chain A, domain 1"/>
    <property type="match status" value="1"/>
</dbReference>
<protein>
    <recommendedName>
        <fullName evidence="3">Aldehyde dehydrogenase</fullName>
    </recommendedName>
</protein>
<keyword evidence="2 3" id="KW-0560">Oxidoreductase</keyword>
<evidence type="ECO:0000313" key="9">
    <source>
        <dbReference type="Proteomes" id="UP001058860"/>
    </source>
</evidence>
<evidence type="ECO:0000259" key="7">
    <source>
        <dbReference type="Pfam" id="PF00171"/>
    </source>
</evidence>
<dbReference type="InterPro" id="IPR016161">
    <property type="entry name" value="Ald_DH/histidinol_DH"/>
</dbReference>
<evidence type="ECO:0000313" key="8">
    <source>
        <dbReference type="EMBL" id="UUY05348.1"/>
    </source>
</evidence>
<evidence type="ECO:0000256" key="1">
    <source>
        <dbReference type="ARBA" id="ARBA00009986"/>
    </source>
</evidence>
<dbReference type="CDD" id="cd07099">
    <property type="entry name" value="ALDH_DDALDH"/>
    <property type="match status" value="1"/>
</dbReference>
<organism evidence="8 9">
    <name type="scientific">Svornostia abyssi</name>
    <dbReference type="NCBI Taxonomy" id="2898438"/>
    <lineage>
        <taxon>Bacteria</taxon>
        <taxon>Bacillati</taxon>
        <taxon>Actinomycetota</taxon>
        <taxon>Thermoleophilia</taxon>
        <taxon>Solirubrobacterales</taxon>
        <taxon>Baekduiaceae</taxon>
        <taxon>Svornostia</taxon>
    </lineage>
</organism>
<dbReference type="PANTHER" id="PTHR11699">
    <property type="entry name" value="ALDEHYDE DEHYDROGENASE-RELATED"/>
    <property type="match status" value="1"/>
</dbReference>
<keyword evidence="9" id="KW-1185">Reference proteome</keyword>
<evidence type="ECO:0000256" key="4">
    <source>
        <dbReference type="PROSITE-ProRule" id="PRU10007"/>
    </source>
</evidence>
<evidence type="ECO:0000256" key="2">
    <source>
        <dbReference type="ARBA" id="ARBA00023002"/>
    </source>
</evidence>
<dbReference type="RefSeq" id="WP_353865807.1">
    <property type="nucleotide sequence ID" value="NZ_CP088295.1"/>
</dbReference>
<evidence type="ECO:0000256" key="3">
    <source>
        <dbReference type="PIRNR" id="PIRNR036492"/>
    </source>
</evidence>
<reference evidence="9" key="1">
    <citation type="submission" date="2021-11" db="EMBL/GenBank/DDBJ databases">
        <title>Cultivation dependent microbiological survey of springs from the worlds oldest radium mine currently devoted to the extraction of radon-saturated water.</title>
        <authorList>
            <person name="Kapinusova G."/>
            <person name="Smrhova T."/>
            <person name="Strejcek M."/>
            <person name="Suman J."/>
            <person name="Jani K."/>
            <person name="Pajer P."/>
            <person name="Uhlik O."/>
        </authorList>
    </citation>
    <scope>NUCLEOTIDE SEQUENCE [LARGE SCALE GENOMIC DNA]</scope>
    <source>
        <strain evidence="9">J379</strain>
    </source>
</reference>
<feature type="domain" description="Aldehyde dehydrogenase" evidence="7">
    <location>
        <begin position="25"/>
        <end position="482"/>
    </location>
</feature>
<dbReference type="EMBL" id="CP088295">
    <property type="protein sequence ID" value="UUY05348.1"/>
    <property type="molecule type" value="Genomic_DNA"/>
</dbReference>
<dbReference type="InterPro" id="IPR029510">
    <property type="entry name" value="Ald_DH_CS_GLU"/>
</dbReference>
<sequence>MASADTTAVPPSANGSATANGGQRPGIAVENPATGEVIAHVPDRSPDEVRAMVARARAAQPGWEAIGFTGRGQVMRRMQKWMLDHVEEVINTIQSETGKTYEDAFSAEVSYGAAAFGFWADEAEKYLAPEKVKAGSPMLMGRRMELRFRPLGVIGVIGPWNYPFTNSLGDAIPALMAGNTVVLKPSEVTPLTSLLIEKAMHECGMPEDVLIVATGRGDTGAALIDEVDMIMFTGSTATGKKVMAKAAETLTPVSLELGGKDPMIVLADANIERAANAAVFFSMFNGGQTCISIERVYVEAPVYDEFVAKVVEKTKALRQGDPSKGPGSVDVGAITFPNQMGIIERHVRDAVDKGARALTGGRRGSGPGDFFEPTILVDVDHTMSAMTEETFGPTLPIMKVADAEEALRLVNDSPYGLGASVFSGDTVRGEQIARRVEAGAVCVNDALVNYYALELPMGGWKTSGVGSRHGAGGIRKYARQQAIVVNKYPLKKDLYMFPHGKLKTGMLRRMTNVIYGRGKRD</sequence>
<feature type="region of interest" description="Disordered" evidence="6">
    <location>
        <begin position="1"/>
        <end position="29"/>
    </location>
</feature>
<dbReference type="Pfam" id="PF00171">
    <property type="entry name" value="Aldedh"/>
    <property type="match status" value="1"/>
</dbReference>
<dbReference type="PROSITE" id="PS00687">
    <property type="entry name" value="ALDEHYDE_DEHYDR_GLU"/>
    <property type="match status" value="1"/>
</dbReference>
<proteinExistence type="inferred from homology"/>